<comment type="caution">
    <text evidence="2">The sequence shown here is derived from an EMBL/GenBank/DDBJ whole genome shotgun (WGS) entry which is preliminary data.</text>
</comment>
<proteinExistence type="predicted"/>
<dbReference type="Proteomes" id="UP000774130">
    <property type="component" value="Unassembled WGS sequence"/>
</dbReference>
<dbReference type="PANTHER" id="PTHR33594">
    <property type="entry name" value="SUPERFAMILY HYDROLASE, PUTATIVE (AFU_ORTHOLOGUE AFUA_1G03035)-RELATED"/>
    <property type="match status" value="1"/>
</dbReference>
<dbReference type="CDD" id="cd00077">
    <property type="entry name" value="HDc"/>
    <property type="match status" value="1"/>
</dbReference>
<reference evidence="2 3" key="1">
    <citation type="submission" date="2021-06" db="EMBL/GenBank/DDBJ databases">
        <title>Enterococcus alishanensis sp. nov., a novel lactic acid bacterium isolated from fresh coffee beans.</title>
        <authorList>
            <person name="Chen Y.-S."/>
        </authorList>
    </citation>
    <scope>NUCLEOTIDE SEQUENCE [LARGE SCALE GENOMIC DNA]</scope>
    <source>
        <strain evidence="2 3">ALS3</strain>
    </source>
</reference>
<evidence type="ECO:0000313" key="2">
    <source>
        <dbReference type="EMBL" id="MBV7390187.1"/>
    </source>
</evidence>
<protein>
    <submittedName>
        <fullName evidence="2">HD domain-containing protein</fullName>
    </submittedName>
</protein>
<evidence type="ECO:0000259" key="1">
    <source>
        <dbReference type="PROSITE" id="PS51831"/>
    </source>
</evidence>
<dbReference type="SMART" id="SM00471">
    <property type="entry name" value="HDc"/>
    <property type="match status" value="1"/>
</dbReference>
<dbReference type="PANTHER" id="PTHR33594:SF1">
    <property type="entry name" value="HD_PDEASE DOMAIN-CONTAINING PROTEIN"/>
    <property type="match status" value="1"/>
</dbReference>
<name>A0ABS6TBC1_9ENTE</name>
<sequence length="215" mass="24783">MNKELTAIKDYSFQKLSNEKSGHDFFHSQRVAKIAKKIAVKESANQELVVAAGYLHDVIDDKVALDPVAEKKAIEQLLHSLGWNKEKIDELFMIIENISFSKELESGKKTLTLEGEIVQDADRIDALGAIGIMRTAYYGGAHQNILYDPAIKPRDLTSKKMYRDENTVINHFYEKLLKLPALMNTEAGKNEAKRRKEFMENFLMEFYHEWENEKE</sequence>
<dbReference type="Pfam" id="PF01966">
    <property type="entry name" value="HD"/>
    <property type="match status" value="1"/>
</dbReference>
<organism evidence="2 3">
    <name type="scientific">Enterococcus alishanensis</name>
    <dbReference type="NCBI Taxonomy" id="1303817"/>
    <lineage>
        <taxon>Bacteria</taxon>
        <taxon>Bacillati</taxon>
        <taxon>Bacillota</taxon>
        <taxon>Bacilli</taxon>
        <taxon>Lactobacillales</taxon>
        <taxon>Enterococcaceae</taxon>
        <taxon>Enterococcus</taxon>
    </lineage>
</organism>
<dbReference type="InterPro" id="IPR006674">
    <property type="entry name" value="HD_domain"/>
</dbReference>
<dbReference type="EMBL" id="JAHUZB010000002">
    <property type="protein sequence ID" value="MBV7390187.1"/>
    <property type="molecule type" value="Genomic_DNA"/>
</dbReference>
<dbReference type="PROSITE" id="PS51831">
    <property type="entry name" value="HD"/>
    <property type="match status" value="1"/>
</dbReference>
<keyword evidence="3" id="KW-1185">Reference proteome</keyword>
<evidence type="ECO:0000313" key="3">
    <source>
        <dbReference type="Proteomes" id="UP000774130"/>
    </source>
</evidence>
<feature type="domain" description="HD" evidence="1">
    <location>
        <begin position="24"/>
        <end position="127"/>
    </location>
</feature>
<accession>A0ABS6TBC1</accession>
<gene>
    <name evidence="2" type="ORF">KUA55_05805</name>
</gene>
<dbReference type="RefSeq" id="WP_218325237.1">
    <property type="nucleotide sequence ID" value="NZ_JAHUZB010000002.1"/>
</dbReference>
<dbReference type="InterPro" id="IPR003607">
    <property type="entry name" value="HD/PDEase_dom"/>
</dbReference>